<proteinExistence type="predicted"/>
<evidence type="ECO:0000313" key="2">
    <source>
        <dbReference type="Proteomes" id="UP000198582"/>
    </source>
</evidence>
<sequence>MSEMSRALTRPRAVLTVLGVAVAVIIAPAAAARAGSGQVVTTVAAADRAAALSYWTPERIKQQGESDGLPPAEKIGKVWPGPVPAGVGRLFFTAVPGGDESCTATVVPSPSKDVLFTAGHCLDGGTDRHDQPIKMTNLVFVPGYDHGRQPHGMFAARAFAWSDTYQGPSSALDDDGVIALDPAGGKHVAEVAGIQDISFEKVAGPVDTTMLGYPVSQLAHGEALVSCTRPATLDVNSAAADWTTGCDLAGGASGGPWLRNFDPATGKGTVYAVTSRGAVNVDGVTENLSGAELGDAVRALYQRAGGL</sequence>
<dbReference type="InterPro" id="IPR009003">
    <property type="entry name" value="Peptidase_S1_PA"/>
</dbReference>
<keyword evidence="2" id="KW-1185">Reference proteome</keyword>
<dbReference type="Proteomes" id="UP000198582">
    <property type="component" value="Unassembled WGS sequence"/>
</dbReference>
<dbReference type="AlphaFoldDB" id="A0A1H8XGY8"/>
<organism evidence="1 2">
    <name type="scientific">Amycolatopsis saalfeldensis</name>
    <dbReference type="NCBI Taxonomy" id="394193"/>
    <lineage>
        <taxon>Bacteria</taxon>
        <taxon>Bacillati</taxon>
        <taxon>Actinomycetota</taxon>
        <taxon>Actinomycetes</taxon>
        <taxon>Pseudonocardiales</taxon>
        <taxon>Pseudonocardiaceae</taxon>
        <taxon>Amycolatopsis</taxon>
    </lineage>
</organism>
<dbReference type="SUPFAM" id="SSF50494">
    <property type="entry name" value="Trypsin-like serine proteases"/>
    <property type="match status" value="1"/>
</dbReference>
<gene>
    <name evidence="1" type="ORF">SAMN04489732_107223</name>
</gene>
<name>A0A1H8XGY8_9PSEU</name>
<dbReference type="STRING" id="394193.SAMN04489732_107223"/>
<protein>
    <recommendedName>
        <fullName evidence="3">V8-like Glu-specific endopeptidase</fullName>
    </recommendedName>
</protein>
<evidence type="ECO:0008006" key="3">
    <source>
        <dbReference type="Google" id="ProtNLM"/>
    </source>
</evidence>
<evidence type="ECO:0000313" key="1">
    <source>
        <dbReference type="EMBL" id="SEP39102.1"/>
    </source>
</evidence>
<dbReference type="RefSeq" id="WP_245787376.1">
    <property type="nucleotide sequence ID" value="NZ_FOEF01000007.1"/>
</dbReference>
<dbReference type="Gene3D" id="2.40.10.10">
    <property type="entry name" value="Trypsin-like serine proteases"/>
    <property type="match status" value="2"/>
</dbReference>
<dbReference type="InterPro" id="IPR043504">
    <property type="entry name" value="Peptidase_S1_PA_chymotrypsin"/>
</dbReference>
<reference evidence="1 2" key="1">
    <citation type="submission" date="2016-10" db="EMBL/GenBank/DDBJ databases">
        <authorList>
            <person name="de Groot N.N."/>
        </authorList>
    </citation>
    <scope>NUCLEOTIDE SEQUENCE [LARGE SCALE GENOMIC DNA]</scope>
    <source>
        <strain evidence="1 2">DSM 44993</strain>
    </source>
</reference>
<dbReference type="EMBL" id="FOEF01000007">
    <property type="protein sequence ID" value="SEP39102.1"/>
    <property type="molecule type" value="Genomic_DNA"/>
</dbReference>
<accession>A0A1H8XGY8</accession>